<gene>
    <name evidence="1" type="ORF">HDF17_000422</name>
</gene>
<evidence type="ECO:0000313" key="1">
    <source>
        <dbReference type="EMBL" id="NYF78135.1"/>
    </source>
</evidence>
<reference evidence="1 2" key="1">
    <citation type="submission" date="2020-07" db="EMBL/GenBank/DDBJ databases">
        <title>Genomic Encyclopedia of Type Strains, Phase IV (KMG-V): Genome sequencing to study the core and pangenomes of soil and plant-associated prokaryotes.</title>
        <authorList>
            <person name="Whitman W."/>
        </authorList>
    </citation>
    <scope>NUCLEOTIDE SEQUENCE [LARGE SCALE GENOMIC DNA]</scope>
    <source>
        <strain evidence="1 2">X4EP2</strain>
    </source>
</reference>
<proteinExistence type="predicted"/>
<protein>
    <submittedName>
        <fullName evidence="1">Uncharacterized protein</fullName>
    </submittedName>
</protein>
<evidence type="ECO:0000313" key="2">
    <source>
        <dbReference type="Proteomes" id="UP000589520"/>
    </source>
</evidence>
<name>A0A7Y9PEB6_9BACT</name>
<organism evidence="1 2">
    <name type="scientific">Granulicella arctica</name>
    <dbReference type="NCBI Taxonomy" id="940613"/>
    <lineage>
        <taxon>Bacteria</taxon>
        <taxon>Pseudomonadati</taxon>
        <taxon>Acidobacteriota</taxon>
        <taxon>Terriglobia</taxon>
        <taxon>Terriglobales</taxon>
        <taxon>Acidobacteriaceae</taxon>
        <taxon>Granulicella</taxon>
    </lineage>
</organism>
<dbReference type="Proteomes" id="UP000589520">
    <property type="component" value="Unassembled WGS sequence"/>
</dbReference>
<sequence length="33" mass="3596">MAVRSELTPGPRQGACPVHHPVGWVNGAPWREC</sequence>
<dbReference type="EMBL" id="JACCCW010000001">
    <property type="protein sequence ID" value="NYF78135.1"/>
    <property type="molecule type" value="Genomic_DNA"/>
</dbReference>
<accession>A0A7Y9PEB6</accession>
<dbReference type="AlphaFoldDB" id="A0A7Y9PEB6"/>
<comment type="caution">
    <text evidence="1">The sequence shown here is derived from an EMBL/GenBank/DDBJ whole genome shotgun (WGS) entry which is preliminary data.</text>
</comment>
<keyword evidence="2" id="KW-1185">Reference proteome</keyword>